<evidence type="ECO:0000313" key="3">
    <source>
        <dbReference type="Proteomes" id="UP000095767"/>
    </source>
</evidence>
<dbReference type="PANTHER" id="PTHR47076">
    <property type="entry name" value="NHL DOMAIN PROTEIN"/>
    <property type="match status" value="1"/>
</dbReference>
<gene>
    <name evidence="2" type="ORF">BAE44_0012550</name>
</gene>
<evidence type="ECO:0000313" key="2">
    <source>
        <dbReference type="EMBL" id="OEL26431.1"/>
    </source>
</evidence>
<proteinExistence type="predicted"/>
<dbReference type="Proteomes" id="UP000095767">
    <property type="component" value="Unassembled WGS sequence"/>
</dbReference>
<feature type="region of interest" description="Disordered" evidence="1">
    <location>
        <begin position="42"/>
        <end position="102"/>
    </location>
</feature>
<dbReference type="PANTHER" id="PTHR47076:SF1">
    <property type="entry name" value="NHL DOMAIN PROTEIN"/>
    <property type="match status" value="1"/>
</dbReference>
<protein>
    <submittedName>
        <fullName evidence="2">Uncharacterized protein</fullName>
    </submittedName>
</protein>
<dbReference type="OrthoDB" id="1723198at2759"/>
<feature type="compositionally biased region" description="Gly residues" evidence="1">
    <location>
        <begin position="46"/>
        <end position="57"/>
    </location>
</feature>
<reference evidence="2 3" key="1">
    <citation type="submission" date="2016-09" db="EMBL/GenBank/DDBJ databases">
        <title>The draft genome of Dichanthelium oligosanthes: A C3 panicoid grass species.</title>
        <authorList>
            <person name="Studer A.J."/>
            <person name="Schnable J.C."/>
            <person name="Brutnell T.P."/>
        </authorList>
    </citation>
    <scope>NUCLEOTIDE SEQUENCE [LARGE SCALE GENOMIC DNA]</scope>
    <source>
        <strain evidence="3">cv. Kellogg 1175</strain>
        <tissue evidence="2">Leaf</tissue>
    </source>
</reference>
<keyword evidence="3" id="KW-1185">Reference proteome</keyword>
<evidence type="ECO:0000256" key="1">
    <source>
        <dbReference type="SAM" id="MobiDB-lite"/>
    </source>
</evidence>
<feature type="non-terminal residue" evidence="2">
    <location>
        <position position="1"/>
    </location>
</feature>
<sequence length="102" mass="10740">LAGPRWKTFIRRFRRNSPRHGAGAAGGGKLTYDPLSYALNFDEGHAGGSGSPEGGDYAGYRDFAAPPGSAKSSMDLGGRDAQPLFIHHQPHSPRLPPAAARG</sequence>
<comment type="caution">
    <text evidence="2">The sequence shown here is derived from an EMBL/GenBank/DDBJ whole genome shotgun (WGS) entry which is preliminary data.</text>
</comment>
<dbReference type="STRING" id="888268.A0A1E5VMS4"/>
<name>A0A1E5VMS4_9POAL</name>
<dbReference type="EMBL" id="LWDX02034632">
    <property type="protein sequence ID" value="OEL26431.1"/>
    <property type="molecule type" value="Genomic_DNA"/>
</dbReference>
<organism evidence="2 3">
    <name type="scientific">Dichanthelium oligosanthes</name>
    <dbReference type="NCBI Taxonomy" id="888268"/>
    <lineage>
        <taxon>Eukaryota</taxon>
        <taxon>Viridiplantae</taxon>
        <taxon>Streptophyta</taxon>
        <taxon>Embryophyta</taxon>
        <taxon>Tracheophyta</taxon>
        <taxon>Spermatophyta</taxon>
        <taxon>Magnoliopsida</taxon>
        <taxon>Liliopsida</taxon>
        <taxon>Poales</taxon>
        <taxon>Poaceae</taxon>
        <taxon>PACMAD clade</taxon>
        <taxon>Panicoideae</taxon>
        <taxon>Panicodae</taxon>
        <taxon>Paniceae</taxon>
        <taxon>Dichantheliinae</taxon>
        <taxon>Dichanthelium</taxon>
    </lineage>
</organism>
<accession>A0A1E5VMS4</accession>
<dbReference type="AlphaFoldDB" id="A0A1E5VMS4"/>